<dbReference type="SUPFAM" id="SSF161098">
    <property type="entry name" value="MetI-like"/>
    <property type="match status" value="1"/>
</dbReference>
<proteinExistence type="inferred from homology"/>
<evidence type="ECO:0000313" key="8">
    <source>
        <dbReference type="EMBL" id="PHK93529.1"/>
    </source>
</evidence>
<feature type="transmembrane region" description="Helical" evidence="6">
    <location>
        <begin position="276"/>
        <end position="300"/>
    </location>
</feature>
<comment type="caution">
    <text evidence="8">The sequence shown here is derived from an EMBL/GenBank/DDBJ whole genome shotgun (WGS) entry which is preliminary data.</text>
</comment>
<feature type="domain" description="ABC transmembrane type-1" evidence="7">
    <location>
        <begin position="191"/>
        <end position="386"/>
    </location>
</feature>
<keyword evidence="9" id="KW-1185">Reference proteome</keyword>
<evidence type="ECO:0000256" key="5">
    <source>
        <dbReference type="ARBA" id="ARBA00023136"/>
    </source>
</evidence>
<name>A0A2C7A6B9_9PROT</name>
<dbReference type="InterPro" id="IPR051204">
    <property type="entry name" value="ABC_transp_perm/SBD"/>
</dbReference>
<dbReference type="Gene3D" id="1.10.3720.10">
    <property type="entry name" value="MetI-like"/>
    <property type="match status" value="1"/>
</dbReference>
<feature type="transmembrane region" description="Helical" evidence="6">
    <location>
        <begin position="321"/>
        <end position="347"/>
    </location>
</feature>
<evidence type="ECO:0000256" key="2">
    <source>
        <dbReference type="ARBA" id="ARBA00022448"/>
    </source>
</evidence>
<dbReference type="RefSeq" id="WP_099096925.1">
    <property type="nucleotide sequence ID" value="NZ_PDNU01000043.1"/>
</dbReference>
<dbReference type="GO" id="GO:0031460">
    <property type="term" value="P:glycine betaine transport"/>
    <property type="evidence" value="ECO:0007669"/>
    <property type="project" value="TreeGrafter"/>
</dbReference>
<evidence type="ECO:0000256" key="6">
    <source>
        <dbReference type="RuleBase" id="RU363032"/>
    </source>
</evidence>
<dbReference type="InterPro" id="IPR000515">
    <property type="entry name" value="MetI-like"/>
</dbReference>
<keyword evidence="3 6" id="KW-0812">Transmembrane</keyword>
<reference evidence="8 9" key="1">
    <citation type="submission" date="2017-10" db="EMBL/GenBank/DDBJ databases">
        <authorList>
            <person name="Banno H."/>
            <person name="Chua N.-H."/>
        </authorList>
    </citation>
    <scope>NUCLEOTIDE SEQUENCE [LARGE SCALE GENOMIC DNA]</scope>
    <source>
        <strain evidence="8 9">YW11</strain>
    </source>
</reference>
<sequence length="397" mass="38922">MAPRPAALSARATPEAAAPPREATAVALLAAGAALCPFLLGWLSVAPNRLLSPRPAELPMTPAVGPALGLFLLGCLAMLLLARRERLLPWAEAAAALALAALLATAGLGARAALEGASPLARAMPAAGTWLSMLLLALAAGSCAAGRGGTPARFLLLSALGAAALLAAGLLDGLSVVREAAARGGEIRAALGQHLALAGGALALALSLAVPLGLLALARPRLEAALMAVANGFQVIPSIALFGLLMGPLAALAAAFPALRGWGVGGIGPAPATLAIAAYLLLPLASALLAGLRVAGPGLLDAARGQGLTSRQVLLRLRIPLGRGVILGGLRVAAVQAVGLATLAALIGGGGLGALVFQGIGQLATDLILLGVLPVVALSLLVDALLAALQSALEVGR</sequence>
<dbReference type="EMBL" id="PDNU01000043">
    <property type="protein sequence ID" value="PHK93529.1"/>
    <property type="molecule type" value="Genomic_DNA"/>
</dbReference>
<feature type="transmembrane region" description="Helical" evidence="6">
    <location>
        <begin position="23"/>
        <end position="43"/>
    </location>
</feature>
<keyword evidence="4 6" id="KW-1133">Transmembrane helix</keyword>
<evidence type="ECO:0000313" key="9">
    <source>
        <dbReference type="Proteomes" id="UP000223527"/>
    </source>
</evidence>
<evidence type="ECO:0000256" key="1">
    <source>
        <dbReference type="ARBA" id="ARBA00004651"/>
    </source>
</evidence>
<comment type="subcellular location">
    <subcellularLocation>
        <location evidence="1 6">Cell membrane</location>
        <topology evidence="1 6">Multi-pass membrane protein</topology>
    </subcellularLocation>
</comment>
<evidence type="ECO:0000259" key="7">
    <source>
        <dbReference type="PROSITE" id="PS50928"/>
    </source>
</evidence>
<dbReference type="AlphaFoldDB" id="A0A2C7A6B9"/>
<protein>
    <submittedName>
        <fullName evidence="8">ABC transporter permease</fullName>
    </submittedName>
</protein>
<dbReference type="PANTHER" id="PTHR30177">
    <property type="entry name" value="GLYCINE BETAINE/L-PROLINE TRANSPORT SYSTEM PERMEASE PROTEIN PROW"/>
    <property type="match status" value="1"/>
</dbReference>
<organism evidence="8 9">
    <name type="scientific">Teichococcus rhizosphaerae</name>
    <dbReference type="NCBI Taxonomy" id="1335062"/>
    <lineage>
        <taxon>Bacteria</taxon>
        <taxon>Pseudomonadati</taxon>
        <taxon>Pseudomonadota</taxon>
        <taxon>Alphaproteobacteria</taxon>
        <taxon>Acetobacterales</taxon>
        <taxon>Roseomonadaceae</taxon>
        <taxon>Roseomonas</taxon>
    </lineage>
</organism>
<dbReference type="GO" id="GO:0055085">
    <property type="term" value="P:transmembrane transport"/>
    <property type="evidence" value="ECO:0007669"/>
    <property type="project" value="InterPro"/>
</dbReference>
<dbReference type="Proteomes" id="UP000223527">
    <property type="component" value="Unassembled WGS sequence"/>
</dbReference>
<gene>
    <name evidence="8" type="ORF">CR162_18045</name>
</gene>
<feature type="transmembrane region" description="Helical" evidence="6">
    <location>
        <begin position="191"/>
        <end position="217"/>
    </location>
</feature>
<evidence type="ECO:0000256" key="4">
    <source>
        <dbReference type="ARBA" id="ARBA00022989"/>
    </source>
</evidence>
<feature type="transmembrane region" description="Helical" evidence="6">
    <location>
        <begin position="120"/>
        <end position="140"/>
    </location>
</feature>
<dbReference type="PANTHER" id="PTHR30177:SF30">
    <property type="entry name" value="GLYCINE BETAINE UPTAKE SYSTEM PERMEASE PROTEIN YEHY"/>
    <property type="match status" value="1"/>
</dbReference>
<dbReference type="GO" id="GO:0005886">
    <property type="term" value="C:plasma membrane"/>
    <property type="evidence" value="ECO:0007669"/>
    <property type="project" value="UniProtKB-SubCell"/>
</dbReference>
<keyword evidence="2 6" id="KW-0813">Transport</keyword>
<feature type="transmembrane region" description="Helical" evidence="6">
    <location>
        <begin position="367"/>
        <end position="389"/>
    </location>
</feature>
<dbReference type="PROSITE" id="PS50928">
    <property type="entry name" value="ABC_TM1"/>
    <property type="match status" value="1"/>
</dbReference>
<dbReference type="InterPro" id="IPR035906">
    <property type="entry name" value="MetI-like_sf"/>
</dbReference>
<evidence type="ECO:0000256" key="3">
    <source>
        <dbReference type="ARBA" id="ARBA00022692"/>
    </source>
</evidence>
<feature type="transmembrane region" description="Helical" evidence="6">
    <location>
        <begin position="63"/>
        <end position="82"/>
    </location>
</feature>
<feature type="transmembrane region" description="Helical" evidence="6">
    <location>
        <begin position="229"/>
        <end position="256"/>
    </location>
</feature>
<dbReference type="Pfam" id="PF00528">
    <property type="entry name" value="BPD_transp_1"/>
    <property type="match status" value="1"/>
</dbReference>
<feature type="transmembrane region" description="Helical" evidence="6">
    <location>
        <begin position="152"/>
        <end position="171"/>
    </location>
</feature>
<comment type="similarity">
    <text evidence="6">Belongs to the binding-protein-dependent transport system permease family.</text>
</comment>
<feature type="transmembrane region" description="Helical" evidence="6">
    <location>
        <begin position="94"/>
        <end position="114"/>
    </location>
</feature>
<accession>A0A2C7A6B9</accession>
<keyword evidence="5 6" id="KW-0472">Membrane</keyword>